<dbReference type="PANTHER" id="PTHR21599:SF7">
    <property type="entry name" value="GLYCERATE 2-KINASE"/>
    <property type="match status" value="1"/>
</dbReference>
<reference evidence="5 6" key="1">
    <citation type="submission" date="2024-11" db="EMBL/GenBank/DDBJ databases">
        <authorList>
            <person name="Mikucki A.G."/>
            <person name="Kahler C.M."/>
        </authorList>
    </citation>
    <scope>NUCLEOTIDE SEQUENCE [LARGE SCALE GENOMIC DNA]</scope>
    <source>
        <strain evidence="5 6">EXNM717</strain>
    </source>
</reference>
<dbReference type="InterPro" id="IPR018193">
    <property type="entry name" value="Glyc_kinase_flavodox-like_fold"/>
</dbReference>
<keyword evidence="2 4" id="KW-0808">Transferase</keyword>
<keyword evidence="6" id="KW-1185">Reference proteome</keyword>
<evidence type="ECO:0000256" key="2">
    <source>
        <dbReference type="ARBA" id="ARBA00022679"/>
    </source>
</evidence>
<dbReference type="GO" id="GO:0016301">
    <property type="term" value="F:kinase activity"/>
    <property type="evidence" value="ECO:0007669"/>
    <property type="project" value="UniProtKB-KW"/>
</dbReference>
<dbReference type="NCBIfam" id="TIGR00045">
    <property type="entry name" value="glycerate kinase"/>
    <property type="match status" value="1"/>
</dbReference>
<dbReference type="Pfam" id="PF02595">
    <property type="entry name" value="Gly_kinase"/>
    <property type="match status" value="1"/>
</dbReference>
<evidence type="ECO:0000256" key="1">
    <source>
        <dbReference type="ARBA" id="ARBA00006284"/>
    </source>
</evidence>
<evidence type="ECO:0000256" key="3">
    <source>
        <dbReference type="ARBA" id="ARBA00022777"/>
    </source>
</evidence>
<dbReference type="Proteomes" id="UP001621964">
    <property type="component" value="Unassembled WGS sequence"/>
</dbReference>
<comment type="caution">
    <text evidence="5">The sequence shown here is derived from an EMBL/GenBank/DDBJ whole genome shotgun (WGS) entry which is preliminary data.</text>
</comment>
<comment type="similarity">
    <text evidence="1 4">Belongs to the glycerate kinase type-1 family.</text>
</comment>
<dbReference type="PIRSF" id="PIRSF006078">
    <property type="entry name" value="GlxK"/>
    <property type="match status" value="1"/>
</dbReference>
<proteinExistence type="inferred from homology"/>
<dbReference type="InterPro" id="IPR004381">
    <property type="entry name" value="Glycerate_kinase"/>
</dbReference>
<dbReference type="EMBL" id="JBJGEB010000010">
    <property type="protein sequence ID" value="MFK7642783.1"/>
    <property type="molecule type" value="Genomic_DNA"/>
</dbReference>
<gene>
    <name evidence="5" type="ORF">ACI43T_09835</name>
</gene>
<dbReference type="Gene3D" id="3.90.1510.10">
    <property type="entry name" value="Glycerate kinase, domain 2"/>
    <property type="match status" value="1"/>
</dbReference>
<dbReference type="InterPro" id="IPR018197">
    <property type="entry name" value="Glycerate_kinase_RE-like"/>
</dbReference>
<accession>A0ABW8Q730</accession>
<evidence type="ECO:0000313" key="5">
    <source>
        <dbReference type="EMBL" id="MFK7642783.1"/>
    </source>
</evidence>
<name>A0ABW8Q730_9NEIS</name>
<evidence type="ECO:0000313" key="6">
    <source>
        <dbReference type="Proteomes" id="UP001621964"/>
    </source>
</evidence>
<organism evidence="5 6">
    <name type="scientific">Neisseria oralis</name>
    <dbReference type="NCBI Taxonomy" id="1107316"/>
    <lineage>
        <taxon>Bacteria</taxon>
        <taxon>Pseudomonadati</taxon>
        <taxon>Pseudomonadota</taxon>
        <taxon>Betaproteobacteria</taxon>
        <taxon>Neisseriales</taxon>
        <taxon>Neisseriaceae</taxon>
        <taxon>Neisseria</taxon>
    </lineage>
</organism>
<evidence type="ECO:0000256" key="4">
    <source>
        <dbReference type="PIRNR" id="PIRNR006078"/>
    </source>
</evidence>
<dbReference type="InterPro" id="IPR036129">
    <property type="entry name" value="Glycerate_kinase_sf"/>
</dbReference>
<protein>
    <submittedName>
        <fullName evidence="5">Glycerate kinase</fullName>
    </submittedName>
</protein>
<dbReference type="PANTHER" id="PTHR21599">
    <property type="entry name" value="GLYCERATE KINASE"/>
    <property type="match status" value="1"/>
</dbReference>
<keyword evidence="3 4" id="KW-0418">Kinase</keyword>
<dbReference type="SUPFAM" id="SSF110738">
    <property type="entry name" value="Glycerate kinase I"/>
    <property type="match status" value="1"/>
</dbReference>
<sequence length="377" mass="39012">MKILIAPDSYKESLSALQVANHIEKGFREVFPDAEYVKVPVADGGEGTVDTMVEATGGRKIECEVIGALGLPQRAFWGISGDGEIAFIEIASASGLEQVPPEQRNPLITTTYGVGELILAALDEGVRHFIIGLGGSATNDGGAGMLQALGVGLKDADGRELAYGGAALAQLAEIDVGGLDGRLKECRFDVACDVSNPLVGRQGASRIFGPQKGATPEMVEALDQALSRYAEVIEQKLDVEVKDLPGAGAAGGLGAAFSGVLGGRLKSGIGIITEFLRLEESMKGAALVITGEGRIDSQSINGKVPVGVAALAKKHNIPVIGIAGSLGKDVEVVNGYGIDAVFSILNKCCTFPEAAAETAENLELTARNIAKLLKMSL</sequence>
<dbReference type="RefSeq" id="WP_405386789.1">
    <property type="nucleotide sequence ID" value="NZ_JBJGEB010000010.1"/>
</dbReference>
<dbReference type="Gene3D" id="3.40.50.10350">
    <property type="entry name" value="Glycerate kinase, domain 1"/>
    <property type="match status" value="1"/>
</dbReference>